<keyword evidence="2" id="KW-0325">Glycoprotein</keyword>
<feature type="domain" description="Sulfotransferase" evidence="3">
    <location>
        <begin position="10"/>
        <end position="194"/>
    </location>
</feature>
<proteinExistence type="predicted"/>
<dbReference type="Pfam" id="PF00685">
    <property type="entry name" value="Sulfotransfer_1"/>
    <property type="match status" value="1"/>
</dbReference>
<protein>
    <submittedName>
        <fullName evidence="4">Sulfotransferase domain-containing protein</fullName>
    </submittedName>
</protein>
<dbReference type="PANTHER" id="PTHR10605:SF56">
    <property type="entry name" value="BIFUNCTIONAL HEPARAN SULFATE N-DEACETYLASE_N-SULFOTRANSFERASE"/>
    <property type="match status" value="1"/>
</dbReference>
<gene>
    <name evidence="4" type="ORF">FDY93_15130</name>
</gene>
<organism evidence="4 5">
    <name type="scientific">Microbulbifer harenosus</name>
    <dbReference type="NCBI Taxonomy" id="2576840"/>
    <lineage>
        <taxon>Bacteria</taxon>
        <taxon>Pseudomonadati</taxon>
        <taxon>Pseudomonadota</taxon>
        <taxon>Gammaproteobacteria</taxon>
        <taxon>Cellvibrionales</taxon>
        <taxon>Microbulbiferaceae</taxon>
        <taxon>Microbulbifer</taxon>
    </lineage>
</organism>
<evidence type="ECO:0000313" key="4">
    <source>
        <dbReference type="EMBL" id="TLM75629.1"/>
    </source>
</evidence>
<dbReference type="RefSeq" id="WP_138236601.1">
    <property type="nucleotide sequence ID" value="NZ_CP185860.1"/>
</dbReference>
<keyword evidence="5" id="KW-1185">Reference proteome</keyword>
<dbReference type="Gene3D" id="3.40.50.300">
    <property type="entry name" value="P-loop containing nucleotide triphosphate hydrolases"/>
    <property type="match status" value="1"/>
</dbReference>
<dbReference type="Proteomes" id="UP000306791">
    <property type="component" value="Unassembled WGS sequence"/>
</dbReference>
<dbReference type="InterPro" id="IPR027417">
    <property type="entry name" value="P-loop_NTPase"/>
</dbReference>
<dbReference type="PANTHER" id="PTHR10605">
    <property type="entry name" value="HEPARAN SULFATE SULFOTRANSFERASE"/>
    <property type="match status" value="1"/>
</dbReference>
<comment type="caution">
    <text evidence="4">The sequence shown here is derived from an EMBL/GenBank/DDBJ whole genome shotgun (WGS) entry which is preliminary data.</text>
</comment>
<dbReference type="InterPro" id="IPR000863">
    <property type="entry name" value="Sulfotransferase_dom"/>
</dbReference>
<evidence type="ECO:0000256" key="2">
    <source>
        <dbReference type="ARBA" id="ARBA00023180"/>
    </source>
</evidence>
<name>A0ABY2UEE8_9GAMM</name>
<dbReference type="EMBL" id="VANI01000016">
    <property type="protein sequence ID" value="TLM75629.1"/>
    <property type="molecule type" value="Genomic_DNA"/>
</dbReference>
<accession>A0ABY2UEE8</accession>
<keyword evidence="1" id="KW-0808">Transferase</keyword>
<evidence type="ECO:0000256" key="1">
    <source>
        <dbReference type="ARBA" id="ARBA00022679"/>
    </source>
</evidence>
<reference evidence="4 5" key="1">
    <citation type="submission" date="2019-05" db="EMBL/GenBank/DDBJ databases">
        <title>Microbulbifer harenosus sp. nov., an alginate-degrading bacterium isolated from coastal sand.</title>
        <authorList>
            <person name="Huang H."/>
            <person name="Mo K."/>
            <person name="Bao S."/>
        </authorList>
    </citation>
    <scope>NUCLEOTIDE SEQUENCE [LARGE SCALE GENOMIC DNA]</scope>
    <source>
        <strain evidence="4 5">HB161719</strain>
    </source>
</reference>
<dbReference type="SUPFAM" id="SSF52540">
    <property type="entry name" value="P-loop containing nucleoside triphosphate hydrolases"/>
    <property type="match status" value="1"/>
</dbReference>
<sequence>MFTHTSAKMPHFVIIGAMKSATTTLYEQLRLLDGIFMPDLKEPNFFSDDRQYKRGLDYYRKLFEAAKEGDIIGEASTHYTKLPTYPDTLKRLSGALPNAKLIYVMRHPVDRLVSQYIHEWSCNNIRVDLNEAIERHPELISYSCYHQQLTPYLLHFGAENILPVFFERIRAYPQAELTRVANFIGYTGKVCWHEALSQTNVSSERLRSTAFSRFLIKNPLLTALRRALVPAQVREAVKSRLRMRDRPQLNEANKKKLKTVFDTELAKLGDLLGMELSTDRYTEQVLSRTPDWNPQPQREKVA</sequence>
<dbReference type="InterPro" id="IPR037359">
    <property type="entry name" value="NST/OST"/>
</dbReference>
<evidence type="ECO:0000313" key="5">
    <source>
        <dbReference type="Proteomes" id="UP000306791"/>
    </source>
</evidence>
<evidence type="ECO:0000259" key="3">
    <source>
        <dbReference type="Pfam" id="PF00685"/>
    </source>
</evidence>